<dbReference type="SUPFAM" id="SSF51182">
    <property type="entry name" value="RmlC-like cupins"/>
    <property type="match status" value="1"/>
</dbReference>
<dbReference type="InterPro" id="IPR012093">
    <property type="entry name" value="Pirin"/>
</dbReference>
<keyword evidence="2" id="KW-0479">Metal-binding</keyword>
<feature type="domain" description="Pirin N-terminal" evidence="4">
    <location>
        <begin position="28"/>
        <end position="115"/>
    </location>
</feature>
<proteinExistence type="inferred from homology"/>
<protein>
    <submittedName>
        <fullName evidence="6">Pirin</fullName>
    </submittedName>
</protein>
<comment type="similarity">
    <text evidence="1 3">Belongs to the pirin family.</text>
</comment>
<dbReference type="EMBL" id="AZST01000065">
    <property type="protein sequence ID" value="KEP53315.1"/>
    <property type="molecule type" value="Genomic_DNA"/>
</dbReference>
<reference evidence="6 7" key="1">
    <citation type="submission" date="2013-12" db="EMBL/GenBank/DDBJ databases">
        <authorList>
            <person name="Cubeta M."/>
            <person name="Pakala S."/>
            <person name="Fedorova N."/>
            <person name="Thomas E."/>
            <person name="Dean R."/>
            <person name="Jabaji S."/>
            <person name="Neate S."/>
            <person name="Toda T."/>
            <person name="Tavantzis S."/>
            <person name="Vilgalys R."/>
            <person name="Bharathan N."/>
            <person name="Pakala S."/>
            <person name="Losada L.S."/>
            <person name="Zafar N."/>
            <person name="Nierman W."/>
        </authorList>
    </citation>
    <scope>NUCLEOTIDE SEQUENCE [LARGE SCALE GENOMIC DNA]</scope>
    <source>
        <strain evidence="6 7">123E</strain>
    </source>
</reference>
<dbReference type="HOGENOM" id="CLU_045717_0_2_1"/>
<comment type="cofactor">
    <cofactor evidence="2">
        <name>Fe cation</name>
        <dbReference type="ChEBI" id="CHEBI:24875"/>
    </cofactor>
    <text evidence="2">Binds 1 Fe cation per subunit.</text>
</comment>
<organism evidence="6 7">
    <name type="scientific">Rhizoctonia solani 123E</name>
    <dbReference type="NCBI Taxonomy" id="1423351"/>
    <lineage>
        <taxon>Eukaryota</taxon>
        <taxon>Fungi</taxon>
        <taxon>Dikarya</taxon>
        <taxon>Basidiomycota</taxon>
        <taxon>Agaricomycotina</taxon>
        <taxon>Agaricomycetes</taxon>
        <taxon>Cantharellales</taxon>
        <taxon>Ceratobasidiaceae</taxon>
        <taxon>Rhizoctonia</taxon>
    </lineage>
</organism>
<dbReference type="CDD" id="cd02909">
    <property type="entry name" value="cupin_pirin_N"/>
    <property type="match status" value="1"/>
</dbReference>
<evidence type="ECO:0000259" key="5">
    <source>
        <dbReference type="Pfam" id="PF05726"/>
    </source>
</evidence>
<evidence type="ECO:0000313" key="7">
    <source>
        <dbReference type="Proteomes" id="UP000027456"/>
    </source>
</evidence>
<dbReference type="PANTHER" id="PTHR13903">
    <property type="entry name" value="PIRIN-RELATED"/>
    <property type="match status" value="1"/>
</dbReference>
<dbReference type="Proteomes" id="UP000027456">
    <property type="component" value="Unassembled WGS sequence"/>
</dbReference>
<dbReference type="InterPro" id="IPR003829">
    <property type="entry name" value="Pirin_N_dom"/>
</dbReference>
<dbReference type="GO" id="GO:0046872">
    <property type="term" value="F:metal ion binding"/>
    <property type="evidence" value="ECO:0007669"/>
    <property type="project" value="UniProtKB-KW"/>
</dbReference>
<dbReference type="InterPro" id="IPR008778">
    <property type="entry name" value="Pirin_C_dom"/>
</dbReference>
<feature type="binding site" evidence="2">
    <location>
        <position position="105"/>
    </location>
    <ligand>
        <name>Fe cation</name>
        <dbReference type="ChEBI" id="CHEBI:24875"/>
    </ligand>
</feature>
<feature type="binding site" evidence="2">
    <location>
        <position position="61"/>
    </location>
    <ligand>
        <name>Fe cation</name>
        <dbReference type="ChEBI" id="CHEBI:24875"/>
    </ligand>
</feature>
<keyword evidence="7" id="KW-1185">Reference proteome</keyword>
<evidence type="ECO:0000313" key="6">
    <source>
        <dbReference type="EMBL" id="KEP53315.1"/>
    </source>
</evidence>
<name>A0A074S6T8_9AGAM</name>
<dbReference type="PANTHER" id="PTHR13903:SF8">
    <property type="entry name" value="PIRIN"/>
    <property type="match status" value="1"/>
</dbReference>
<dbReference type="InterPro" id="IPR011051">
    <property type="entry name" value="RmlC_Cupin_sf"/>
</dbReference>
<sequence length="334" mass="36405">MASQSVSRTVTKKVYAAETPEGAGAVVRRSIGSMTLRNLSPLSLTDSYSLTPGSGFPDHPHRGQATVTYMIEGSSQHEDSAGHKGRLGPGDVQWMIAGRGIVHAEVSECRVTKSLSNLTSNKMPLFLPDEPNPMGMQLWIDLPKEHKMTAPTYQELSRNEIPTSFPEGPDGPVQVKVISGKSFGVESPVKHLGGCWYMDFQFKASETTVFQDLPAGWTAFLYSKSQRLPLTVDSSTPVLKGSLKVNGSESYEQFHTLVLSSEKSEDGVAITSTSPDARAVLIAGEPLDQPVFQYGPFVMTTREEVQQTLMDYSTGKNGFENAHIWKSKIGTSLM</sequence>
<evidence type="ECO:0000256" key="3">
    <source>
        <dbReference type="RuleBase" id="RU003457"/>
    </source>
</evidence>
<dbReference type="Gene3D" id="2.60.120.10">
    <property type="entry name" value="Jelly Rolls"/>
    <property type="match status" value="2"/>
</dbReference>
<keyword evidence="2" id="KW-0408">Iron</keyword>
<dbReference type="CDD" id="cd02247">
    <property type="entry name" value="cupin_pirin_C"/>
    <property type="match status" value="1"/>
</dbReference>
<comment type="caution">
    <text evidence="6">The sequence shown here is derived from an EMBL/GenBank/DDBJ whole genome shotgun (WGS) entry which is preliminary data.</text>
</comment>
<dbReference type="InterPro" id="IPR014710">
    <property type="entry name" value="RmlC-like_jellyroll"/>
</dbReference>
<dbReference type="Pfam" id="PF05726">
    <property type="entry name" value="Pirin_C"/>
    <property type="match status" value="1"/>
</dbReference>
<evidence type="ECO:0000259" key="4">
    <source>
        <dbReference type="Pfam" id="PF02678"/>
    </source>
</evidence>
<accession>A0A074S6T8</accession>
<dbReference type="PIRSF" id="PIRSF006232">
    <property type="entry name" value="Pirin"/>
    <property type="match status" value="1"/>
</dbReference>
<dbReference type="OrthoDB" id="198735at2759"/>
<dbReference type="AlphaFoldDB" id="A0A074S6T8"/>
<dbReference type="STRING" id="1423351.A0A074S6T8"/>
<feature type="binding site" evidence="2">
    <location>
        <position position="59"/>
    </location>
    <ligand>
        <name>Fe cation</name>
        <dbReference type="ChEBI" id="CHEBI:24875"/>
    </ligand>
</feature>
<evidence type="ECO:0000256" key="2">
    <source>
        <dbReference type="PIRSR" id="PIRSR006232-1"/>
    </source>
</evidence>
<dbReference type="Pfam" id="PF02678">
    <property type="entry name" value="Pirin"/>
    <property type="match status" value="1"/>
</dbReference>
<gene>
    <name evidence="6" type="ORF">V565_032460</name>
</gene>
<feature type="binding site" evidence="2">
    <location>
        <position position="103"/>
    </location>
    <ligand>
        <name>Fe cation</name>
        <dbReference type="ChEBI" id="CHEBI:24875"/>
    </ligand>
</feature>
<feature type="domain" description="Pirin C-terminal" evidence="5">
    <location>
        <begin position="229"/>
        <end position="318"/>
    </location>
</feature>
<evidence type="ECO:0000256" key="1">
    <source>
        <dbReference type="ARBA" id="ARBA00008416"/>
    </source>
</evidence>